<accession>A0A915Q6J9</accession>
<feature type="repeat" description="TPR" evidence="8">
    <location>
        <begin position="530"/>
        <end position="563"/>
    </location>
</feature>
<evidence type="ECO:0000256" key="5">
    <source>
        <dbReference type="ARBA" id="ARBA00022679"/>
    </source>
</evidence>
<sequence length="1261" mass="141061">MGSSGRLHIPQEFQILAGLTITTSCDKVLNQRFQLQVISGSPLAVVAAVQKAQQQHVAATLTSAGAPVAVNIDIQALTDMAHREYQAGDYANAEQHCVTIWRADPNNVSVLLLLSSIHFQLKDLDKSMQFSTMAIKANPKCAEAYSNLGNVYKERNQLPEALENYKIAVSLKPDFIDGYINLAAALVATGDLDQAVNAYVSALQYNPDLYCVRSDLGNLLKAMGRLEDAKLNKVRCRLNSNGIAGLVCRSNMIYWGDYSFWSSSAVYLKLSSFELKELAVNWNSKTFIRPKTIGNCLFHWCVDDNNRDIGTETKFRVVKSFFQWVFAINSSLAILELVVAQAKKKSLSIWMQLSVTIQINGTVSIEKLGEFRAERKAAWQGCYLKAIETQPQFAVAWSNLGCVFNAQGEIWLAIHHFEKAVQLDPNFLDAYINLGNVLKEARIFDRAVAAYLRALNLAGNHAVVHGNLACVYYEQGLIDLAIDMYRKAIDLQPNFPDAYCNLANALKEKGLVSEAEAAYNKALQLCPTHADSQNNLANIKREQGKIEDATRLYLKALEIYPEFAAAHSNLASILQQQGKLQDAINHYKEAIRIAPTFADAYSNMGNTLKEMGDVGGALQCYTRAIQINPGFADAHSNLASIHKDSGNVPEAIQSYSTALKLKPDFPDAFCNLAHCLQIICDWTDYDNRMKKLTSIVDDQLQKKRLPSVHPHHSMLYPLTHAVRMAIAAKHAQLCIEKVQICHKAPYIYPDRNSVRKGQRLRIGYVSSDFGNHPTSHLMQSIPGMHNRENVEVFCYALSPNDGTNFRQKLMNESEHFVDLSQITCNGKAADRIHDDGIHILINMNGYTKGARNEIFALRPAPIQVMWLGYPSTSGAPFMDYIITDSVTSPLELAHAYSEKLAYMPHTFFIGDHAQMLKHLTERVIVKEKNDPTPIDKETVTVVNSVNLEPLLSKAEVKPFVRETEVAHGPERDMIKTEVVLPVIEVPTTEPLKQMIGSGMIAGNVEGVPVQNGLTTLNQTHVKAATGEEVPHTILVTSRQQYGLPDDAIVFCNFNQLYKIDPPTLSMWCDILKLASISFVPNSILWLLRFPYHGEPNVMRFCAERNIDTRRIVFSNVAAKEEHVRRGQLADVCLDTPLCNGHTTGMDILWTGTPMITMPLETLASRVASSQLYALGVPELVAKDREDYIRIAKRLGTDREYLSQIRAKVWKARTTSTLFNVRQYCSDMERLLHRMWKRYADGLPPDHILSDREGRDANDRTN</sequence>
<dbReference type="SMART" id="SM00028">
    <property type="entry name" value="TPR"/>
    <property type="match status" value="12"/>
</dbReference>
<dbReference type="PROSITE" id="PS50005">
    <property type="entry name" value="TPR"/>
    <property type="match status" value="10"/>
</dbReference>
<evidence type="ECO:0000256" key="7">
    <source>
        <dbReference type="ARBA" id="ARBA00022803"/>
    </source>
</evidence>
<comment type="pathway">
    <text evidence="1">Protein modification; protein glycosylation.</text>
</comment>
<dbReference type="InterPro" id="IPR029489">
    <property type="entry name" value="OGT/SEC/SPY_C"/>
</dbReference>
<dbReference type="Gene3D" id="3.40.50.11380">
    <property type="match status" value="1"/>
</dbReference>
<dbReference type="Pfam" id="PF13414">
    <property type="entry name" value="TPR_11"/>
    <property type="match status" value="4"/>
</dbReference>
<keyword evidence="6" id="KW-0677">Repeat</keyword>
<feature type="repeat" description="TPR" evidence="8">
    <location>
        <begin position="176"/>
        <end position="209"/>
    </location>
</feature>
<dbReference type="Proteomes" id="UP000887581">
    <property type="component" value="Unplaced"/>
</dbReference>
<feature type="repeat" description="TPR" evidence="8">
    <location>
        <begin position="632"/>
        <end position="665"/>
    </location>
</feature>
<dbReference type="PROSITE" id="PS50293">
    <property type="entry name" value="TPR_REGION"/>
    <property type="match status" value="6"/>
</dbReference>
<evidence type="ECO:0000256" key="6">
    <source>
        <dbReference type="ARBA" id="ARBA00022737"/>
    </source>
</evidence>
<dbReference type="InterPro" id="IPR019734">
    <property type="entry name" value="TPR_rpt"/>
</dbReference>
<evidence type="ECO:0000313" key="11">
    <source>
        <dbReference type="WBParaSite" id="sdigi.contig704.g9544.t1"/>
    </source>
</evidence>
<dbReference type="PROSITE" id="PS51257">
    <property type="entry name" value="PROKAR_LIPOPROTEIN"/>
    <property type="match status" value="1"/>
</dbReference>
<dbReference type="InterPro" id="IPR037919">
    <property type="entry name" value="OGT"/>
</dbReference>
<keyword evidence="10" id="KW-1185">Reference proteome</keyword>
<dbReference type="EC" id="2.4.1.255" evidence="3"/>
<dbReference type="FunFam" id="1.25.40.10:FF:000013">
    <property type="entry name" value="UDP-N-acetylglucosamine--peptide N-acetylglucosaminyltransferase 110 kDa subunit"/>
    <property type="match status" value="1"/>
</dbReference>
<evidence type="ECO:0000256" key="2">
    <source>
        <dbReference type="ARBA" id="ARBA00005386"/>
    </source>
</evidence>
<evidence type="ECO:0000256" key="8">
    <source>
        <dbReference type="PROSITE-ProRule" id="PRU00339"/>
    </source>
</evidence>
<dbReference type="Gene3D" id="3.40.50.2000">
    <property type="entry name" value="Glycogen Phosphorylase B"/>
    <property type="match status" value="1"/>
</dbReference>
<dbReference type="PANTHER" id="PTHR44366">
    <property type="entry name" value="UDP-N-ACETYLGLUCOSAMINE--PEPTIDE N-ACETYLGLUCOSAMINYLTRANSFERASE 110 KDA SUBUNIT"/>
    <property type="match status" value="1"/>
</dbReference>
<feature type="repeat" description="TPR" evidence="8">
    <location>
        <begin position="598"/>
        <end position="631"/>
    </location>
</feature>
<dbReference type="Pfam" id="PF13374">
    <property type="entry name" value="TPR_10"/>
    <property type="match status" value="1"/>
</dbReference>
<proteinExistence type="inferred from homology"/>
<evidence type="ECO:0000313" key="10">
    <source>
        <dbReference type="Proteomes" id="UP000887581"/>
    </source>
</evidence>
<feature type="repeat" description="TPR" evidence="8">
    <location>
        <begin position="142"/>
        <end position="175"/>
    </location>
</feature>
<name>A0A915Q6J9_9BILA</name>
<dbReference type="GO" id="GO:0097363">
    <property type="term" value="F:protein O-acetylglucosaminyltransferase activity"/>
    <property type="evidence" value="ECO:0007669"/>
    <property type="project" value="UniProtKB-EC"/>
</dbReference>
<dbReference type="Pfam" id="PF13844">
    <property type="entry name" value="Glyco_transf_41"/>
    <property type="match status" value="1"/>
</dbReference>
<dbReference type="PANTHER" id="PTHR44366:SF1">
    <property type="entry name" value="UDP-N-ACETYLGLUCOSAMINE--PEPTIDE N-ACETYLGLUCOSAMINYLTRANSFERASE 110 KDA SUBUNIT"/>
    <property type="match status" value="1"/>
</dbReference>
<keyword evidence="5" id="KW-0808">Transferase</keyword>
<feature type="repeat" description="TPR" evidence="8">
    <location>
        <begin position="394"/>
        <end position="427"/>
    </location>
</feature>
<organism evidence="10 11">
    <name type="scientific">Setaria digitata</name>
    <dbReference type="NCBI Taxonomy" id="48799"/>
    <lineage>
        <taxon>Eukaryota</taxon>
        <taxon>Metazoa</taxon>
        <taxon>Ecdysozoa</taxon>
        <taxon>Nematoda</taxon>
        <taxon>Chromadorea</taxon>
        <taxon>Rhabditida</taxon>
        <taxon>Spirurina</taxon>
        <taxon>Spiruromorpha</taxon>
        <taxon>Filarioidea</taxon>
        <taxon>Setariidae</taxon>
        <taxon>Setaria</taxon>
    </lineage>
</organism>
<dbReference type="InterPro" id="IPR011990">
    <property type="entry name" value="TPR-like_helical_dom_sf"/>
</dbReference>
<feature type="domain" description="O-GlcNAc transferase C-terminal" evidence="9">
    <location>
        <begin position="679"/>
        <end position="1227"/>
    </location>
</feature>
<keyword evidence="7 8" id="KW-0802">TPR repeat</keyword>
<keyword evidence="4" id="KW-0328">Glycosyltransferase</keyword>
<evidence type="ECO:0000256" key="4">
    <source>
        <dbReference type="ARBA" id="ARBA00022676"/>
    </source>
</evidence>
<dbReference type="Gene3D" id="1.25.40.10">
    <property type="entry name" value="Tetratricopeptide repeat domain"/>
    <property type="match status" value="3"/>
</dbReference>
<dbReference type="GO" id="GO:0006493">
    <property type="term" value="P:protein O-linked glycosylation"/>
    <property type="evidence" value="ECO:0007669"/>
    <property type="project" value="InterPro"/>
</dbReference>
<feature type="repeat" description="TPR" evidence="8">
    <location>
        <begin position="564"/>
        <end position="597"/>
    </location>
</feature>
<feature type="repeat" description="TPR" evidence="8">
    <location>
        <begin position="496"/>
        <end position="529"/>
    </location>
</feature>
<dbReference type="Pfam" id="PF00515">
    <property type="entry name" value="TPR_1"/>
    <property type="match status" value="1"/>
</dbReference>
<dbReference type="Gene3D" id="3.30.720.150">
    <property type="match status" value="1"/>
</dbReference>
<comment type="similarity">
    <text evidence="2">Belongs to the glycosyltransferase 41 family. O-GlcNAc transferase subfamily.</text>
</comment>
<protein>
    <recommendedName>
        <fullName evidence="3">protein O-GlcNAc transferase</fullName>
        <ecNumber evidence="3">2.4.1.255</ecNumber>
    </recommendedName>
</protein>
<dbReference type="FunFam" id="1.25.40.10:FF:000252">
    <property type="entry name" value="O-linked N-acetylglucosamine (GlcNAc) transferase"/>
    <property type="match status" value="1"/>
</dbReference>
<evidence type="ECO:0000259" key="9">
    <source>
        <dbReference type="Pfam" id="PF13844"/>
    </source>
</evidence>
<dbReference type="Pfam" id="PF14559">
    <property type="entry name" value="TPR_19"/>
    <property type="match status" value="1"/>
</dbReference>
<feature type="repeat" description="TPR" evidence="8">
    <location>
        <begin position="428"/>
        <end position="461"/>
    </location>
</feature>
<dbReference type="AlphaFoldDB" id="A0A915Q6J9"/>
<evidence type="ECO:0000256" key="1">
    <source>
        <dbReference type="ARBA" id="ARBA00004922"/>
    </source>
</evidence>
<evidence type="ECO:0000256" key="3">
    <source>
        <dbReference type="ARBA" id="ARBA00011970"/>
    </source>
</evidence>
<dbReference type="SUPFAM" id="SSF48452">
    <property type="entry name" value="TPR-like"/>
    <property type="match status" value="3"/>
</dbReference>
<dbReference type="WBParaSite" id="sdigi.contig704.g9544.t1">
    <property type="protein sequence ID" value="sdigi.contig704.g9544.t1"/>
    <property type="gene ID" value="sdigi.contig704.g9544"/>
</dbReference>
<dbReference type="FunFam" id="3.40.50.11380:FF:000001">
    <property type="entry name" value="UDP-N-acetylglucosamine--peptide N-acetylglucosaminyltransferase 110 kDa subunit"/>
    <property type="match status" value="1"/>
</dbReference>
<dbReference type="FunFam" id="3.40.50.2000:FF:000012">
    <property type="entry name" value="UDP-N-acetylglucosamine--peptide N-acetylglucosaminyltransferase 110 kDa subunit"/>
    <property type="match status" value="1"/>
</dbReference>
<feature type="repeat" description="TPR" evidence="8">
    <location>
        <begin position="462"/>
        <end position="495"/>
    </location>
</feature>
<reference evidence="11" key="1">
    <citation type="submission" date="2022-11" db="UniProtKB">
        <authorList>
            <consortium name="WormBaseParasite"/>
        </authorList>
    </citation>
    <scope>IDENTIFICATION</scope>
</reference>